<organism evidence="2 3">
    <name type="scientific">Polarella glacialis</name>
    <name type="common">Dinoflagellate</name>
    <dbReference type="NCBI Taxonomy" id="89957"/>
    <lineage>
        <taxon>Eukaryota</taxon>
        <taxon>Sar</taxon>
        <taxon>Alveolata</taxon>
        <taxon>Dinophyceae</taxon>
        <taxon>Suessiales</taxon>
        <taxon>Suessiaceae</taxon>
        <taxon>Polarella</taxon>
    </lineage>
</organism>
<protein>
    <submittedName>
        <fullName evidence="2">Uncharacterized protein</fullName>
    </submittedName>
</protein>
<evidence type="ECO:0000256" key="1">
    <source>
        <dbReference type="SAM" id="MobiDB-lite"/>
    </source>
</evidence>
<dbReference type="AlphaFoldDB" id="A0A813HSG1"/>
<gene>
    <name evidence="2" type="ORF">PGLA1383_LOCUS56354</name>
</gene>
<sequence length="78" mass="8724">EEQARAECGTPAMAVIREVCCGSTNTSNKDTDKNNNKDNNNNNKDNNTELARWPLRFLGFVYGDLLCVIDVDFTVILL</sequence>
<evidence type="ECO:0000313" key="3">
    <source>
        <dbReference type="Proteomes" id="UP000654075"/>
    </source>
</evidence>
<dbReference type="Proteomes" id="UP000654075">
    <property type="component" value="Unassembled WGS sequence"/>
</dbReference>
<feature type="region of interest" description="Disordered" evidence="1">
    <location>
        <begin position="24"/>
        <end position="47"/>
    </location>
</feature>
<accession>A0A813HSG1</accession>
<keyword evidence="3" id="KW-1185">Reference proteome</keyword>
<evidence type="ECO:0000313" key="2">
    <source>
        <dbReference type="EMBL" id="CAE8641756.1"/>
    </source>
</evidence>
<dbReference type="EMBL" id="CAJNNV010032988">
    <property type="protein sequence ID" value="CAE8641756.1"/>
    <property type="molecule type" value="Genomic_DNA"/>
</dbReference>
<feature type="non-terminal residue" evidence="2">
    <location>
        <position position="1"/>
    </location>
</feature>
<name>A0A813HSG1_POLGL</name>
<comment type="caution">
    <text evidence="2">The sequence shown here is derived from an EMBL/GenBank/DDBJ whole genome shotgun (WGS) entry which is preliminary data.</text>
</comment>
<reference evidence="2" key="1">
    <citation type="submission" date="2021-02" db="EMBL/GenBank/DDBJ databases">
        <authorList>
            <person name="Dougan E. K."/>
            <person name="Rhodes N."/>
            <person name="Thang M."/>
            <person name="Chan C."/>
        </authorList>
    </citation>
    <scope>NUCLEOTIDE SEQUENCE</scope>
</reference>
<proteinExistence type="predicted"/>